<evidence type="ECO:0000313" key="1">
    <source>
        <dbReference type="Proteomes" id="UP000095287"/>
    </source>
</evidence>
<keyword evidence="1" id="KW-1185">Reference proteome</keyword>
<proteinExistence type="predicted"/>
<organism evidence="1 2">
    <name type="scientific">Steinernema glaseri</name>
    <dbReference type="NCBI Taxonomy" id="37863"/>
    <lineage>
        <taxon>Eukaryota</taxon>
        <taxon>Metazoa</taxon>
        <taxon>Ecdysozoa</taxon>
        <taxon>Nematoda</taxon>
        <taxon>Chromadorea</taxon>
        <taxon>Rhabditida</taxon>
        <taxon>Tylenchina</taxon>
        <taxon>Panagrolaimomorpha</taxon>
        <taxon>Strongyloidoidea</taxon>
        <taxon>Steinernematidae</taxon>
        <taxon>Steinernema</taxon>
    </lineage>
</organism>
<name>A0A1I8AW57_9BILA</name>
<sequence>MRIVISTSNNLSSTTSPFNPKGSLRNVPLSAIPFKGTSVSKVSYSRLQCFLSAMFWLNFVHNFGIVSTDFSTPMFSSF</sequence>
<accession>A0A1I8AW57</accession>
<protein>
    <submittedName>
        <fullName evidence="2">Ovule protein</fullName>
    </submittedName>
</protein>
<reference evidence="2" key="1">
    <citation type="submission" date="2016-11" db="UniProtKB">
        <authorList>
            <consortium name="WormBaseParasite"/>
        </authorList>
    </citation>
    <scope>IDENTIFICATION</scope>
</reference>
<evidence type="ECO:0000313" key="2">
    <source>
        <dbReference type="WBParaSite" id="L893_g9552.t1"/>
    </source>
</evidence>
<dbReference type="WBParaSite" id="L893_g9552.t1">
    <property type="protein sequence ID" value="L893_g9552.t1"/>
    <property type="gene ID" value="L893_g9552"/>
</dbReference>
<dbReference type="AlphaFoldDB" id="A0A1I8AW57"/>
<dbReference type="Proteomes" id="UP000095287">
    <property type="component" value="Unplaced"/>
</dbReference>